<feature type="compositionally biased region" description="Acidic residues" evidence="1">
    <location>
        <begin position="73"/>
        <end position="87"/>
    </location>
</feature>
<dbReference type="EMBL" id="JAUHHV010000010">
    <property type="protein sequence ID" value="KAK1411276.1"/>
    <property type="molecule type" value="Genomic_DNA"/>
</dbReference>
<reference evidence="2" key="1">
    <citation type="journal article" date="2023" name="bioRxiv">
        <title>Improved chromosome-level genome assembly for marigold (Tagetes erecta).</title>
        <authorList>
            <person name="Jiang F."/>
            <person name="Yuan L."/>
            <person name="Wang S."/>
            <person name="Wang H."/>
            <person name="Xu D."/>
            <person name="Wang A."/>
            <person name="Fan W."/>
        </authorList>
    </citation>
    <scope>NUCLEOTIDE SEQUENCE</scope>
    <source>
        <strain evidence="2">WSJ</strain>
        <tissue evidence="2">Leaf</tissue>
    </source>
</reference>
<comment type="caution">
    <text evidence="2">The sequence shown here is derived from an EMBL/GenBank/DDBJ whole genome shotgun (WGS) entry which is preliminary data.</text>
</comment>
<accession>A0AAD8JXH6</accession>
<sequence length="103" mass="11222">MVVAGRLSRQDVVGIDEEVDALPDTEPFSGKFVIDLGYLPCMTTTLEKDGDPNMNDEGSINDDSKDEDSYHSDEDDETNEDSDDDESCANGLVESGYSSEDSD</sequence>
<evidence type="ECO:0000256" key="1">
    <source>
        <dbReference type="SAM" id="MobiDB-lite"/>
    </source>
</evidence>
<proteinExistence type="predicted"/>
<organism evidence="2 3">
    <name type="scientific">Tagetes erecta</name>
    <name type="common">African marigold</name>
    <dbReference type="NCBI Taxonomy" id="13708"/>
    <lineage>
        <taxon>Eukaryota</taxon>
        <taxon>Viridiplantae</taxon>
        <taxon>Streptophyta</taxon>
        <taxon>Embryophyta</taxon>
        <taxon>Tracheophyta</taxon>
        <taxon>Spermatophyta</taxon>
        <taxon>Magnoliopsida</taxon>
        <taxon>eudicotyledons</taxon>
        <taxon>Gunneridae</taxon>
        <taxon>Pentapetalae</taxon>
        <taxon>asterids</taxon>
        <taxon>campanulids</taxon>
        <taxon>Asterales</taxon>
        <taxon>Asteraceae</taxon>
        <taxon>Asteroideae</taxon>
        <taxon>Heliantheae alliance</taxon>
        <taxon>Tageteae</taxon>
        <taxon>Tagetes</taxon>
    </lineage>
</organism>
<keyword evidence="3" id="KW-1185">Reference proteome</keyword>
<protein>
    <submittedName>
        <fullName evidence="2">Uncharacterized protein</fullName>
    </submittedName>
</protein>
<feature type="region of interest" description="Disordered" evidence="1">
    <location>
        <begin position="43"/>
        <end position="103"/>
    </location>
</feature>
<evidence type="ECO:0000313" key="3">
    <source>
        <dbReference type="Proteomes" id="UP001229421"/>
    </source>
</evidence>
<dbReference type="Proteomes" id="UP001229421">
    <property type="component" value="Unassembled WGS sequence"/>
</dbReference>
<name>A0AAD8JXH6_TARER</name>
<dbReference type="AlphaFoldDB" id="A0AAD8JXH6"/>
<gene>
    <name evidence="2" type="ORF">QVD17_37823</name>
</gene>
<evidence type="ECO:0000313" key="2">
    <source>
        <dbReference type="EMBL" id="KAK1411276.1"/>
    </source>
</evidence>